<evidence type="ECO:0000313" key="1">
    <source>
        <dbReference type="EMBL" id="KAB1201829.1"/>
    </source>
</evidence>
<gene>
    <name evidence="1" type="ORF">CJ030_MR8G004365</name>
</gene>
<dbReference type="Proteomes" id="UP000516437">
    <property type="component" value="Chromosome 8"/>
</dbReference>
<sequence length="85" mass="9614">MVPSKGEARTARLAFSLAAEFEDREIQFEGDSLTLVDQVNDHSQSPDWMIEGEVQTLRRLLQAHSNCLIGISNGLRVREITWLIC</sequence>
<comment type="caution">
    <text evidence="1">The sequence shown here is derived from an EMBL/GenBank/DDBJ whole genome shotgun (WGS) entry which is preliminary data.</text>
</comment>
<dbReference type="EMBL" id="RXIC02000026">
    <property type="protein sequence ID" value="KAB1201829.1"/>
    <property type="molecule type" value="Genomic_DNA"/>
</dbReference>
<protein>
    <recommendedName>
        <fullName evidence="3">RNase H type-1 domain-containing protein</fullName>
    </recommendedName>
</protein>
<dbReference type="OrthoDB" id="1906820at2759"/>
<keyword evidence="2" id="KW-1185">Reference proteome</keyword>
<proteinExistence type="predicted"/>
<accession>A0A6A1UNF4</accession>
<name>A0A6A1UNF4_9ROSI</name>
<evidence type="ECO:0008006" key="3">
    <source>
        <dbReference type="Google" id="ProtNLM"/>
    </source>
</evidence>
<reference evidence="1 2" key="1">
    <citation type="journal article" date="2019" name="Plant Biotechnol. J.">
        <title>The red bayberry genome and genetic basis of sex determination.</title>
        <authorList>
            <person name="Jia H.M."/>
            <person name="Jia H.J."/>
            <person name="Cai Q.L."/>
            <person name="Wang Y."/>
            <person name="Zhao H.B."/>
            <person name="Yang W.F."/>
            <person name="Wang G.Y."/>
            <person name="Li Y.H."/>
            <person name="Zhan D.L."/>
            <person name="Shen Y.T."/>
            <person name="Niu Q.F."/>
            <person name="Chang L."/>
            <person name="Qiu J."/>
            <person name="Zhao L."/>
            <person name="Xie H.B."/>
            <person name="Fu W.Y."/>
            <person name="Jin J."/>
            <person name="Li X.W."/>
            <person name="Jiao Y."/>
            <person name="Zhou C.C."/>
            <person name="Tu T."/>
            <person name="Chai C.Y."/>
            <person name="Gao J.L."/>
            <person name="Fan L.J."/>
            <person name="van de Weg E."/>
            <person name="Wang J.Y."/>
            <person name="Gao Z.S."/>
        </authorList>
    </citation>
    <scope>NUCLEOTIDE SEQUENCE [LARGE SCALE GENOMIC DNA]</scope>
    <source>
        <tissue evidence="1">Leaves</tissue>
    </source>
</reference>
<organism evidence="1 2">
    <name type="scientific">Morella rubra</name>
    <name type="common">Chinese bayberry</name>
    <dbReference type="NCBI Taxonomy" id="262757"/>
    <lineage>
        <taxon>Eukaryota</taxon>
        <taxon>Viridiplantae</taxon>
        <taxon>Streptophyta</taxon>
        <taxon>Embryophyta</taxon>
        <taxon>Tracheophyta</taxon>
        <taxon>Spermatophyta</taxon>
        <taxon>Magnoliopsida</taxon>
        <taxon>eudicotyledons</taxon>
        <taxon>Gunneridae</taxon>
        <taxon>Pentapetalae</taxon>
        <taxon>rosids</taxon>
        <taxon>fabids</taxon>
        <taxon>Fagales</taxon>
        <taxon>Myricaceae</taxon>
        <taxon>Morella</taxon>
    </lineage>
</organism>
<evidence type="ECO:0000313" key="2">
    <source>
        <dbReference type="Proteomes" id="UP000516437"/>
    </source>
</evidence>
<dbReference type="AlphaFoldDB" id="A0A6A1UNF4"/>